<evidence type="ECO:0000313" key="1">
    <source>
        <dbReference type="Proteomes" id="UP000887574"/>
    </source>
</evidence>
<dbReference type="WBParaSite" id="jg25073">
    <property type="protein sequence ID" value="jg25073"/>
    <property type="gene ID" value="jg25073"/>
</dbReference>
<protein>
    <submittedName>
        <fullName evidence="2">Uncharacterized protein</fullName>
    </submittedName>
</protein>
<sequence length="76" mass="8695">MDGGDICTKDYMSVPQTYGQHPQAYSTQHLIPSSNGEYGMPENLHFDRPYQSFQGNMPDIPNHVNSLVWLQVVWKP</sequence>
<dbReference type="AlphaFoldDB" id="A0A915DYM4"/>
<dbReference type="Proteomes" id="UP000887574">
    <property type="component" value="Unplaced"/>
</dbReference>
<organism evidence="1 2">
    <name type="scientific">Ditylenchus dipsaci</name>
    <dbReference type="NCBI Taxonomy" id="166011"/>
    <lineage>
        <taxon>Eukaryota</taxon>
        <taxon>Metazoa</taxon>
        <taxon>Ecdysozoa</taxon>
        <taxon>Nematoda</taxon>
        <taxon>Chromadorea</taxon>
        <taxon>Rhabditida</taxon>
        <taxon>Tylenchina</taxon>
        <taxon>Tylenchomorpha</taxon>
        <taxon>Sphaerularioidea</taxon>
        <taxon>Anguinidae</taxon>
        <taxon>Anguininae</taxon>
        <taxon>Ditylenchus</taxon>
    </lineage>
</organism>
<reference evidence="2" key="1">
    <citation type="submission" date="2022-11" db="UniProtKB">
        <authorList>
            <consortium name="WormBaseParasite"/>
        </authorList>
    </citation>
    <scope>IDENTIFICATION</scope>
</reference>
<evidence type="ECO:0000313" key="2">
    <source>
        <dbReference type="WBParaSite" id="jg25073"/>
    </source>
</evidence>
<name>A0A915DYM4_9BILA</name>
<proteinExistence type="predicted"/>
<accession>A0A915DYM4</accession>
<keyword evidence="1" id="KW-1185">Reference proteome</keyword>